<dbReference type="EMBL" id="GEDG01028121">
    <property type="protein sequence ID" value="JAP13391.1"/>
    <property type="molecule type" value="Transcribed_RNA"/>
</dbReference>
<name>A0A0V0GZ33_SOLCH</name>
<accession>A0A0V0GZ33</accession>
<reference evidence="1" key="1">
    <citation type="submission" date="2015-12" db="EMBL/GenBank/DDBJ databases">
        <title>Gene expression during late stages of embryo sac development: a critical building block for successful pollen-pistil interactions.</title>
        <authorList>
            <person name="Liu Y."/>
            <person name="Joly V."/>
            <person name="Sabar M."/>
            <person name="Matton D.P."/>
        </authorList>
    </citation>
    <scope>NUCLEOTIDE SEQUENCE</scope>
</reference>
<organism evidence="1">
    <name type="scientific">Solanum chacoense</name>
    <name type="common">Chaco potato</name>
    <dbReference type="NCBI Taxonomy" id="4108"/>
    <lineage>
        <taxon>Eukaryota</taxon>
        <taxon>Viridiplantae</taxon>
        <taxon>Streptophyta</taxon>
        <taxon>Embryophyta</taxon>
        <taxon>Tracheophyta</taxon>
        <taxon>Spermatophyta</taxon>
        <taxon>Magnoliopsida</taxon>
        <taxon>eudicotyledons</taxon>
        <taxon>Gunneridae</taxon>
        <taxon>Pentapetalae</taxon>
        <taxon>asterids</taxon>
        <taxon>lamiids</taxon>
        <taxon>Solanales</taxon>
        <taxon>Solanaceae</taxon>
        <taxon>Solanoideae</taxon>
        <taxon>Solaneae</taxon>
        <taxon>Solanum</taxon>
    </lineage>
</organism>
<protein>
    <submittedName>
        <fullName evidence="1">Putative ovule protein</fullName>
    </submittedName>
</protein>
<dbReference type="AlphaFoldDB" id="A0A0V0GZ33"/>
<proteinExistence type="predicted"/>
<evidence type="ECO:0000313" key="1">
    <source>
        <dbReference type="EMBL" id="JAP13391.1"/>
    </source>
</evidence>
<sequence length="66" mass="7785">MCIMQNHLSKSEKVTTNVNSFLLSKLSGSIRQFSFWRIWGVELGKVYLIYTDFVFRGTEFKHHNTI</sequence>